<feature type="region of interest" description="Disordered" evidence="1">
    <location>
        <begin position="1"/>
        <end position="21"/>
    </location>
</feature>
<dbReference type="OrthoDB" id="1490774at2"/>
<accession>A0A2T1GMJ6</accession>
<protein>
    <recommendedName>
        <fullName evidence="4">Resolvase HTH domain-containing protein</fullName>
    </recommendedName>
</protein>
<comment type="caution">
    <text evidence="2">The sequence shown here is derived from an EMBL/GenBank/DDBJ whole genome shotgun (WGS) entry which is preliminary data.</text>
</comment>
<evidence type="ECO:0000313" key="2">
    <source>
        <dbReference type="EMBL" id="PSB59132.1"/>
    </source>
</evidence>
<dbReference type="RefSeq" id="WP_106299828.1">
    <property type="nucleotide sequence ID" value="NZ_PVWO01000013.1"/>
</dbReference>
<dbReference type="Proteomes" id="UP000238937">
    <property type="component" value="Unassembled WGS sequence"/>
</dbReference>
<keyword evidence="3" id="KW-1185">Reference proteome</keyword>
<evidence type="ECO:0000313" key="3">
    <source>
        <dbReference type="Proteomes" id="UP000238937"/>
    </source>
</evidence>
<dbReference type="EMBL" id="PVWO01000013">
    <property type="protein sequence ID" value="PSB59132.1"/>
    <property type="molecule type" value="Genomic_DNA"/>
</dbReference>
<reference evidence="2 3" key="1">
    <citation type="submission" date="2018-03" db="EMBL/GenBank/DDBJ databases">
        <title>The ancient ancestry and fast evolution of plastids.</title>
        <authorList>
            <person name="Moore K.R."/>
            <person name="Magnabosco C."/>
            <person name="Momper L."/>
            <person name="Gold D.A."/>
            <person name="Bosak T."/>
            <person name="Fournier G.P."/>
        </authorList>
    </citation>
    <scope>NUCLEOTIDE SEQUENCE [LARGE SCALE GENOMIC DNA]</scope>
    <source>
        <strain evidence="2 3">CCALA 037</strain>
    </source>
</reference>
<proteinExistence type="predicted"/>
<dbReference type="AlphaFoldDB" id="A0A2T1GMJ6"/>
<evidence type="ECO:0000256" key="1">
    <source>
        <dbReference type="SAM" id="MobiDB-lite"/>
    </source>
</evidence>
<evidence type="ECO:0008006" key="4">
    <source>
        <dbReference type="Google" id="ProtNLM"/>
    </source>
</evidence>
<name>A0A2T1GMJ6_9CYAN</name>
<sequence>MQRAKNWGGHVGRPIGSTTTDDDFLAKPSSIAIDDALTRGLSIRATAKEVGISPATVQKVKAALKKKDI</sequence>
<organism evidence="2 3">
    <name type="scientific">Chamaesiphon polymorphus CCALA 037</name>
    <dbReference type="NCBI Taxonomy" id="2107692"/>
    <lineage>
        <taxon>Bacteria</taxon>
        <taxon>Bacillati</taxon>
        <taxon>Cyanobacteriota</taxon>
        <taxon>Cyanophyceae</taxon>
        <taxon>Gomontiellales</taxon>
        <taxon>Chamaesiphonaceae</taxon>
        <taxon>Chamaesiphon</taxon>
    </lineage>
</organism>
<gene>
    <name evidence="2" type="ORF">C7B77_02045</name>
</gene>